<keyword evidence="2" id="KW-1185">Reference proteome</keyword>
<name>A0AAV2JUM3_KNICA</name>
<reference evidence="1 2" key="1">
    <citation type="submission" date="2024-04" db="EMBL/GenBank/DDBJ databases">
        <authorList>
            <person name="Waldvogel A.-M."/>
            <person name="Schoenle A."/>
        </authorList>
    </citation>
    <scope>NUCLEOTIDE SEQUENCE [LARGE SCALE GENOMIC DNA]</scope>
</reference>
<evidence type="ECO:0000313" key="2">
    <source>
        <dbReference type="Proteomes" id="UP001497482"/>
    </source>
</evidence>
<dbReference type="EMBL" id="OZ035836">
    <property type="protein sequence ID" value="CAL1580315.1"/>
    <property type="molecule type" value="Genomic_DNA"/>
</dbReference>
<sequence length="147" mass="16818">MNVPLVHRTGVKGSLSHIFRIIVKTTSTEEFIALDRVIKLLCTEVTHMVNSVLKDNCGFERVLLVEEKDYSTPRRTLRHIAANAPMFLPHMTFSDQWEKLLEAEISKGLTERELKSGMLDSENKETEVSASEQERMIPVDFMSLQNL</sequence>
<protein>
    <submittedName>
        <fullName evidence="1">Uncharacterized protein</fullName>
    </submittedName>
</protein>
<dbReference type="Proteomes" id="UP001497482">
    <property type="component" value="Chromosome 14"/>
</dbReference>
<proteinExistence type="predicted"/>
<organism evidence="1 2">
    <name type="scientific">Knipowitschia caucasica</name>
    <name type="common">Caucasian dwarf goby</name>
    <name type="synonym">Pomatoschistus caucasicus</name>
    <dbReference type="NCBI Taxonomy" id="637954"/>
    <lineage>
        <taxon>Eukaryota</taxon>
        <taxon>Metazoa</taxon>
        <taxon>Chordata</taxon>
        <taxon>Craniata</taxon>
        <taxon>Vertebrata</taxon>
        <taxon>Euteleostomi</taxon>
        <taxon>Actinopterygii</taxon>
        <taxon>Neopterygii</taxon>
        <taxon>Teleostei</taxon>
        <taxon>Neoteleostei</taxon>
        <taxon>Acanthomorphata</taxon>
        <taxon>Gobiaria</taxon>
        <taxon>Gobiiformes</taxon>
        <taxon>Gobioidei</taxon>
        <taxon>Gobiidae</taxon>
        <taxon>Gobiinae</taxon>
        <taxon>Knipowitschia</taxon>
    </lineage>
</organism>
<dbReference type="AlphaFoldDB" id="A0AAV2JUM3"/>
<evidence type="ECO:0000313" key="1">
    <source>
        <dbReference type="EMBL" id="CAL1580315.1"/>
    </source>
</evidence>
<accession>A0AAV2JUM3</accession>
<gene>
    <name evidence="1" type="ORF">KC01_LOCUS11179</name>
</gene>